<comment type="pathway">
    <text evidence="1">Cofactor biosynthesis; adenosylcobalamin biosynthesis.</text>
</comment>
<evidence type="ECO:0000256" key="4">
    <source>
        <dbReference type="ARBA" id="ARBA00022679"/>
    </source>
</evidence>
<dbReference type="Gene3D" id="3.40.1010.10">
    <property type="entry name" value="Cobalt-precorrin-4 Transmethylase, Domain 1"/>
    <property type="match status" value="1"/>
</dbReference>
<comment type="caution">
    <text evidence="8">The sequence shown here is derived from an EMBL/GenBank/DDBJ whole genome shotgun (WGS) entry which is preliminary data.</text>
</comment>
<evidence type="ECO:0000256" key="1">
    <source>
        <dbReference type="ARBA" id="ARBA00004953"/>
    </source>
</evidence>
<gene>
    <name evidence="8" type="ORF">HNP73_003983</name>
</gene>
<evidence type="ECO:0000256" key="6">
    <source>
        <dbReference type="PIRNR" id="PIRNR036525"/>
    </source>
</evidence>
<dbReference type="NCBIfam" id="TIGR02434">
    <property type="entry name" value="CobF"/>
    <property type="match status" value="1"/>
</dbReference>
<feature type="domain" description="Tetrapyrrole methylase" evidence="7">
    <location>
        <begin position="4"/>
        <end position="218"/>
    </location>
</feature>
<sequence length="270" mass="28136">MLGIVVIGIGTGNPDHMTVEAIGALNAADLVLIPRKGAAKGDLADLRRAICERFLENPATRIVEFDMPVRDTSGGYRAGVEVWHAAISARYRHLLDGETGTAALLVWGDPSLYDSTLRILDLLAAGGLAFTRRVVPGITSLQVLAARHAIPLNHIGEPVAITTGRQLATGGATGTTTAVMLDGDCAFRGIDPEGVEIFWGAYLGMENEILISGPLADVGDAIVAARAEARAANGWIMDTYLLRCAGESASASASHSASVPGSPSRSQPAE</sequence>
<name>A0A840SY75_9RHOB</name>
<accession>A0A840SY75</accession>
<evidence type="ECO:0000313" key="9">
    <source>
        <dbReference type="Proteomes" id="UP000549457"/>
    </source>
</evidence>
<keyword evidence="9" id="KW-1185">Reference proteome</keyword>
<dbReference type="CDD" id="cd11643">
    <property type="entry name" value="Precorrin-6A-synthase"/>
    <property type="match status" value="1"/>
</dbReference>
<dbReference type="InterPro" id="IPR000878">
    <property type="entry name" value="4pyrrol_Mease"/>
</dbReference>
<dbReference type="AlphaFoldDB" id="A0A840SY75"/>
<protein>
    <recommendedName>
        <fullName evidence="6">Precorrin-6A synthase [deacetylating]</fullName>
        <ecNumber evidence="6">2.1.1.152</ecNumber>
    </recommendedName>
</protein>
<evidence type="ECO:0000256" key="2">
    <source>
        <dbReference type="ARBA" id="ARBA00022573"/>
    </source>
</evidence>
<dbReference type="Proteomes" id="UP000549457">
    <property type="component" value="Unassembled WGS sequence"/>
</dbReference>
<proteinExistence type="predicted"/>
<evidence type="ECO:0000259" key="7">
    <source>
        <dbReference type="Pfam" id="PF00590"/>
    </source>
</evidence>
<keyword evidence="3 6" id="KW-0489">Methyltransferase</keyword>
<dbReference type="RefSeq" id="WP_184154117.1">
    <property type="nucleotide sequence ID" value="NZ_JACHFM010000005.1"/>
</dbReference>
<organism evidence="8 9">
    <name type="scientific">Amaricoccus macauensis</name>
    <dbReference type="NCBI Taxonomy" id="57001"/>
    <lineage>
        <taxon>Bacteria</taxon>
        <taxon>Pseudomonadati</taxon>
        <taxon>Pseudomonadota</taxon>
        <taxon>Alphaproteobacteria</taxon>
        <taxon>Rhodobacterales</taxon>
        <taxon>Paracoccaceae</taxon>
        <taxon>Amaricoccus</taxon>
    </lineage>
</organism>
<dbReference type="PANTHER" id="PTHR43467">
    <property type="entry name" value="COBALT-PRECORRIN-2 C(20)-METHYLTRANSFERASE"/>
    <property type="match status" value="1"/>
</dbReference>
<dbReference type="Pfam" id="PF00590">
    <property type="entry name" value="TP_methylase"/>
    <property type="match status" value="1"/>
</dbReference>
<keyword evidence="4 6" id="KW-0808">Transferase</keyword>
<dbReference type="InterPro" id="IPR014776">
    <property type="entry name" value="4pyrrole_Mease_sub2"/>
</dbReference>
<dbReference type="GO" id="GO:0009236">
    <property type="term" value="P:cobalamin biosynthetic process"/>
    <property type="evidence" value="ECO:0007669"/>
    <property type="project" value="UniProtKB-KW"/>
</dbReference>
<dbReference type="GO" id="GO:0043819">
    <property type="term" value="F:precorrin-6A synthase (deacetylating) activity"/>
    <property type="evidence" value="ECO:0007669"/>
    <property type="project" value="UniProtKB-EC"/>
</dbReference>
<dbReference type="SUPFAM" id="SSF53790">
    <property type="entry name" value="Tetrapyrrole methylase"/>
    <property type="match status" value="1"/>
</dbReference>
<dbReference type="PANTHER" id="PTHR43467:SF1">
    <property type="entry name" value="PRECORRIN-6A SYNTHASE [DEACETYLATING]"/>
    <property type="match status" value="1"/>
</dbReference>
<comment type="function">
    <text evidence="6">Catalyzes the methylation of C-1 in precorrin-5 and the subsequent extrusion of acetic acid from the resulting intermediate to form cobalt-precorrin-6A.</text>
</comment>
<dbReference type="Gene3D" id="3.30.950.10">
    <property type="entry name" value="Methyltransferase, Cobalt-precorrin-4 Transmethylase, Domain 2"/>
    <property type="match status" value="1"/>
</dbReference>
<evidence type="ECO:0000256" key="3">
    <source>
        <dbReference type="ARBA" id="ARBA00022603"/>
    </source>
</evidence>
<reference evidence="8 9" key="1">
    <citation type="submission" date="2020-08" db="EMBL/GenBank/DDBJ databases">
        <title>Genomic Encyclopedia of Type Strains, Phase IV (KMG-IV): sequencing the most valuable type-strain genomes for metagenomic binning, comparative biology and taxonomic classification.</title>
        <authorList>
            <person name="Goeker M."/>
        </authorList>
    </citation>
    <scope>NUCLEOTIDE SEQUENCE [LARGE SCALE GENOMIC DNA]</scope>
    <source>
        <strain evidence="8 9">DSM 101730</strain>
    </source>
</reference>
<dbReference type="InterPro" id="IPR035996">
    <property type="entry name" value="4pyrrol_Methylase_sf"/>
</dbReference>
<evidence type="ECO:0000313" key="8">
    <source>
        <dbReference type="EMBL" id="MBB5224022.1"/>
    </source>
</evidence>
<dbReference type="InterPro" id="IPR012797">
    <property type="entry name" value="CobF"/>
</dbReference>
<comment type="catalytic activity">
    <reaction evidence="6">
        <text>precorrin-5 + S-adenosyl-L-methionine + H2O = precorrin-6A + acetate + S-adenosyl-L-homocysteine + 2 H(+)</text>
        <dbReference type="Rhea" id="RHEA:18261"/>
        <dbReference type="ChEBI" id="CHEBI:15377"/>
        <dbReference type="ChEBI" id="CHEBI:15378"/>
        <dbReference type="ChEBI" id="CHEBI:30089"/>
        <dbReference type="ChEBI" id="CHEBI:57856"/>
        <dbReference type="ChEBI" id="CHEBI:59789"/>
        <dbReference type="ChEBI" id="CHEBI:77871"/>
        <dbReference type="ChEBI" id="CHEBI:77872"/>
        <dbReference type="EC" id="2.1.1.152"/>
    </reaction>
</comment>
<dbReference type="PIRSF" id="PIRSF036525">
    <property type="entry name" value="CobF"/>
    <property type="match status" value="1"/>
</dbReference>
<evidence type="ECO:0000256" key="5">
    <source>
        <dbReference type="ARBA" id="ARBA00022691"/>
    </source>
</evidence>
<keyword evidence="2" id="KW-0169">Cobalamin biosynthesis</keyword>
<keyword evidence="5 6" id="KW-0949">S-adenosyl-L-methionine</keyword>
<dbReference type="GO" id="GO:0032259">
    <property type="term" value="P:methylation"/>
    <property type="evidence" value="ECO:0007669"/>
    <property type="project" value="UniProtKB-KW"/>
</dbReference>
<dbReference type="InterPro" id="IPR014777">
    <property type="entry name" value="4pyrrole_Mease_sub1"/>
</dbReference>
<dbReference type="EMBL" id="JACHFM010000005">
    <property type="protein sequence ID" value="MBB5224022.1"/>
    <property type="molecule type" value="Genomic_DNA"/>
</dbReference>
<dbReference type="EC" id="2.1.1.152" evidence="6"/>